<organism evidence="2 3">
    <name type="scientific">Exserohilum turcicum (strain 28A)</name>
    <name type="common">Northern leaf blight fungus</name>
    <name type="synonym">Setosphaeria turcica</name>
    <dbReference type="NCBI Taxonomy" id="671987"/>
    <lineage>
        <taxon>Eukaryota</taxon>
        <taxon>Fungi</taxon>
        <taxon>Dikarya</taxon>
        <taxon>Ascomycota</taxon>
        <taxon>Pezizomycotina</taxon>
        <taxon>Dothideomycetes</taxon>
        <taxon>Pleosporomycetidae</taxon>
        <taxon>Pleosporales</taxon>
        <taxon>Pleosporineae</taxon>
        <taxon>Pleosporaceae</taxon>
        <taxon>Exserohilum</taxon>
    </lineage>
</organism>
<sequence>MSSSPPVLLLLLLGGGGLPCLLRVHARVIHRSPAREGKRHAWSPWTPLSSTCVCCLDAVNKTPILCSAPDRGWRFLASLPPFTSAIAPPQPSIHPPSGPPSACPLPSAIGARQKAAVTGTWDLACTASCREPRRPCSVPTRPLSYRCCCC</sequence>
<keyword evidence="3" id="KW-1185">Reference proteome</keyword>
<feature type="signal peptide" evidence="1">
    <location>
        <begin position="1"/>
        <end position="26"/>
    </location>
</feature>
<reference evidence="2 3" key="2">
    <citation type="journal article" date="2013" name="PLoS Genet.">
        <title>Comparative genome structure, secondary metabolite, and effector coding capacity across Cochliobolus pathogens.</title>
        <authorList>
            <person name="Condon B.J."/>
            <person name="Leng Y."/>
            <person name="Wu D."/>
            <person name="Bushley K.E."/>
            <person name="Ohm R.A."/>
            <person name="Otillar R."/>
            <person name="Martin J."/>
            <person name="Schackwitz W."/>
            <person name="Grimwood J."/>
            <person name="MohdZainudin N."/>
            <person name="Xue C."/>
            <person name="Wang R."/>
            <person name="Manning V.A."/>
            <person name="Dhillon B."/>
            <person name="Tu Z.J."/>
            <person name="Steffenson B.J."/>
            <person name="Salamov A."/>
            <person name="Sun H."/>
            <person name="Lowry S."/>
            <person name="LaButti K."/>
            <person name="Han J."/>
            <person name="Copeland A."/>
            <person name="Lindquist E."/>
            <person name="Barry K."/>
            <person name="Schmutz J."/>
            <person name="Baker S.E."/>
            <person name="Ciuffetti L.M."/>
            <person name="Grigoriev I.V."/>
            <person name="Zhong S."/>
            <person name="Turgeon B.G."/>
        </authorList>
    </citation>
    <scope>NUCLEOTIDE SEQUENCE [LARGE SCALE GENOMIC DNA]</scope>
    <source>
        <strain evidence="3">28A</strain>
    </source>
</reference>
<reference evidence="2 3" key="1">
    <citation type="journal article" date="2012" name="PLoS Pathog.">
        <title>Diverse lifestyles and strategies of plant pathogenesis encoded in the genomes of eighteen Dothideomycetes fungi.</title>
        <authorList>
            <person name="Ohm R.A."/>
            <person name="Feau N."/>
            <person name="Henrissat B."/>
            <person name="Schoch C.L."/>
            <person name="Horwitz B.A."/>
            <person name="Barry K.W."/>
            <person name="Condon B.J."/>
            <person name="Copeland A.C."/>
            <person name="Dhillon B."/>
            <person name="Glaser F."/>
            <person name="Hesse C.N."/>
            <person name="Kosti I."/>
            <person name="LaButti K."/>
            <person name="Lindquist E.A."/>
            <person name="Lucas S."/>
            <person name="Salamov A.A."/>
            <person name="Bradshaw R.E."/>
            <person name="Ciuffetti L."/>
            <person name="Hamelin R.C."/>
            <person name="Kema G.H.J."/>
            <person name="Lawrence C."/>
            <person name="Scott J.A."/>
            <person name="Spatafora J.W."/>
            <person name="Turgeon B.G."/>
            <person name="de Wit P.J.G.M."/>
            <person name="Zhong S."/>
            <person name="Goodwin S.B."/>
            <person name="Grigoriev I.V."/>
        </authorList>
    </citation>
    <scope>NUCLEOTIDE SEQUENCE [LARGE SCALE GENOMIC DNA]</scope>
    <source>
        <strain evidence="3">28A</strain>
    </source>
</reference>
<accession>R0J4L8</accession>
<dbReference type="RefSeq" id="XP_008020223.1">
    <property type="nucleotide sequence ID" value="XM_008022032.1"/>
</dbReference>
<keyword evidence="1" id="KW-0732">Signal</keyword>
<dbReference type="AlphaFoldDB" id="R0J4L8"/>
<evidence type="ECO:0000256" key="1">
    <source>
        <dbReference type="SAM" id="SignalP"/>
    </source>
</evidence>
<dbReference type="HOGENOM" id="CLU_1741707_0_0_1"/>
<dbReference type="EMBL" id="KB908481">
    <property type="protein sequence ID" value="EOA91890.1"/>
    <property type="molecule type" value="Genomic_DNA"/>
</dbReference>
<protein>
    <recommendedName>
        <fullName evidence="4">Secreted protein</fullName>
    </recommendedName>
</protein>
<feature type="chain" id="PRO_5004343358" description="Secreted protein" evidence="1">
    <location>
        <begin position="27"/>
        <end position="150"/>
    </location>
</feature>
<dbReference type="GeneID" id="19403431"/>
<proteinExistence type="predicted"/>
<dbReference type="Proteomes" id="UP000016935">
    <property type="component" value="Unassembled WGS sequence"/>
</dbReference>
<evidence type="ECO:0008006" key="4">
    <source>
        <dbReference type="Google" id="ProtNLM"/>
    </source>
</evidence>
<evidence type="ECO:0000313" key="2">
    <source>
        <dbReference type="EMBL" id="EOA91890.1"/>
    </source>
</evidence>
<name>R0J4L8_EXST2</name>
<gene>
    <name evidence="2" type="ORF">SETTUDRAFT_30392</name>
</gene>
<evidence type="ECO:0000313" key="3">
    <source>
        <dbReference type="Proteomes" id="UP000016935"/>
    </source>
</evidence>